<dbReference type="EMBL" id="BARU01025478">
    <property type="protein sequence ID" value="GAH66921.1"/>
    <property type="molecule type" value="Genomic_DNA"/>
</dbReference>
<protein>
    <submittedName>
        <fullName evidence="1">Uncharacterized protein</fullName>
    </submittedName>
</protein>
<evidence type="ECO:0000313" key="1">
    <source>
        <dbReference type="EMBL" id="GAH66921.1"/>
    </source>
</evidence>
<dbReference type="Pfam" id="PF19585">
    <property type="entry name" value="DUF6092"/>
    <property type="match status" value="1"/>
</dbReference>
<reference evidence="1" key="1">
    <citation type="journal article" date="2014" name="Front. Microbiol.">
        <title>High frequency of phylogenetically diverse reductive dehalogenase-homologous genes in deep subseafloor sedimentary metagenomes.</title>
        <authorList>
            <person name="Kawai M."/>
            <person name="Futagami T."/>
            <person name="Toyoda A."/>
            <person name="Takaki Y."/>
            <person name="Nishi S."/>
            <person name="Hori S."/>
            <person name="Arai W."/>
            <person name="Tsubouchi T."/>
            <person name="Morono Y."/>
            <person name="Uchiyama I."/>
            <person name="Ito T."/>
            <person name="Fujiyama A."/>
            <person name="Inagaki F."/>
            <person name="Takami H."/>
        </authorList>
    </citation>
    <scope>NUCLEOTIDE SEQUENCE</scope>
    <source>
        <strain evidence="1">Expedition CK06-06</strain>
    </source>
</reference>
<proteinExistence type="predicted"/>
<organism evidence="1">
    <name type="scientific">marine sediment metagenome</name>
    <dbReference type="NCBI Taxonomy" id="412755"/>
    <lineage>
        <taxon>unclassified sequences</taxon>
        <taxon>metagenomes</taxon>
        <taxon>ecological metagenomes</taxon>
    </lineage>
</organism>
<gene>
    <name evidence="1" type="ORF">S03H2_41048</name>
</gene>
<name>X1H9P8_9ZZZZ</name>
<comment type="caution">
    <text evidence="1">The sequence shown here is derived from an EMBL/GenBank/DDBJ whole genome shotgun (WGS) entry which is preliminary data.</text>
</comment>
<dbReference type="AlphaFoldDB" id="X1H9P8"/>
<dbReference type="InterPro" id="IPR046074">
    <property type="entry name" value="DUF6092"/>
</dbReference>
<accession>X1H9P8</accession>
<sequence length="115" mass="13339">MKGKIEEEKLGYDLLKLFCYIITSARGCVEEPKPYGPFRLIDSAGRIIALLDNEGLANDFLRKERAKIEDNKYLVMQDREKFMEFLDELVMDFTTELKEKKGGGKEVKNSKKIVR</sequence>